<keyword evidence="1" id="KW-0949">S-adenosyl-L-methionine</keyword>
<dbReference type="InterPro" id="IPR058240">
    <property type="entry name" value="rSAM_sf"/>
</dbReference>
<reference evidence="6 7" key="1">
    <citation type="journal article" date="2010" name="Stand. Genomic Sci.">
        <title>Complete genome sequence of Methanothermus fervidus type strain (V24S).</title>
        <authorList>
            <person name="Anderson I."/>
            <person name="Djao O.D."/>
            <person name="Misra M."/>
            <person name="Chertkov O."/>
            <person name="Nolan M."/>
            <person name="Lucas S."/>
            <person name="Lapidus A."/>
            <person name="Del Rio T.G."/>
            <person name="Tice H."/>
            <person name="Cheng J.F."/>
            <person name="Tapia R."/>
            <person name="Han C."/>
            <person name="Goodwin L."/>
            <person name="Pitluck S."/>
            <person name="Liolios K."/>
            <person name="Ivanova N."/>
            <person name="Mavromatis K."/>
            <person name="Mikhailova N."/>
            <person name="Pati A."/>
            <person name="Brambilla E."/>
            <person name="Chen A."/>
            <person name="Palaniappan K."/>
            <person name="Land M."/>
            <person name="Hauser L."/>
            <person name="Chang Y.J."/>
            <person name="Jeffries C.D."/>
            <person name="Sikorski J."/>
            <person name="Spring S."/>
            <person name="Rohde M."/>
            <person name="Eichinger K."/>
            <person name="Huber H."/>
            <person name="Wirth R."/>
            <person name="Goker M."/>
            <person name="Detter J.C."/>
            <person name="Woyke T."/>
            <person name="Bristow J."/>
            <person name="Eisen J.A."/>
            <person name="Markowitz V."/>
            <person name="Hugenholtz P."/>
            <person name="Klenk H.P."/>
            <person name="Kyrpides N.C."/>
        </authorList>
    </citation>
    <scope>NUCLEOTIDE SEQUENCE [LARGE SCALE GENOMIC DNA]</scope>
    <source>
        <strain evidence="7">ATCC 43054 / DSM 2088 / JCM 10308 / V24 S</strain>
    </source>
</reference>
<protein>
    <submittedName>
        <fullName evidence="6">Methanogenesis marker protein 10</fullName>
    </submittedName>
</protein>
<dbReference type="SFLD" id="SFLDS00029">
    <property type="entry name" value="Radical_SAM"/>
    <property type="match status" value="1"/>
</dbReference>
<evidence type="ECO:0000313" key="6">
    <source>
        <dbReference type="EMBL" id="ADP77588.1"/>
    </source>
</evidence>
<dbReference type="SUPFAM" id="SSF102114">
    <property type="entry name" value="Radical SAM enzymes"/>
    <property type="match status" value="1"/>
</dbReference>
<dbReference type="STRING" id="523846.Mfer_0789"/>
<name>E3GZ56_METFV</name>
<sequence length="421" mass="47034">MQIIADVGGRPGKDCGGFCKYCYFRNVGKFKPFGCKNCPPGKIGCKVCTKEIAELNNGFLPPAFVISNIQSSLLMYGHKKDVKINISGGGDVSCYPYLLDLTREINNLGLPIHLGYTSGKGIDDARIAYELIDNGVDEVTFTVFSVNPKLRKEWMSDRKPEESLKALKIFCENIEVHCAAVIIPGVNDGEELYKTCAKLEEWGAEGFILMRFANYKNQGLILGNGPIIKGVEPHTLEEFSELVKKLDKEFDLRITGTPLCDPKNGAPFALSREENKEFLKILPKIKGEATILTSKIAAPYIYKIIKNLGAEDKVNVYPTKKDIGCLITREDLKDVDLSKIKDTVIIPGRALVHDMEAEKILSKDGNKRIVVRGPDRLSVDGEMSGTMSEYDVIETEMEAWYELINIINFYGLNHEYHSYKP</sequence>
<organism evidence="6 7">
    <name type="scientific">Methanothermus fervidus (strain ATCC 43054 / DSM 2088 / JCM 10308 / V24 S)</name>
    <dbReference type="NCBI Taxonomy" id="523846"/>
    <lineage>
        <taxon>Archaea</taxon>
        <taxon>Methanobacteriati</taxon>
        <taxon>Methanobacteriota</taxon>
        <taxon>Methanomada group</taxon>
        <taxon>Methanobacteria</taxon>
        <taxon>Methanobacteriales</taxon>
        <taxon>Methanothermaceae</taxon>
        <taxon>Methanothermus</taxon>
    </lineage>
</organism>
<dbReference type="OrthoDB" id="63821at2157"/>
<dbReference type="HOGENOM" id="CLU_668380_0_0_2"/>
<dbReference type="GO" id="GO:0051536">
    <property type="term" value="F:iron-sulfur cluster binding"/>
    <property type="evidence" value="ECO:0007669"/>
    <property type="project" value="UniProtKB-KW"/>
</dbReference>
<dbReference type="InterPro" id="IPR007197">
    <property type="entry name" value="rSAM"/>
</dbReference>
<evidence type="ECO:0000256" key="3">
    <source>
        <dbReference type="ARBA" id="ARBA00023004"/>
    </source>
</evidence>
<keyword evidence="3" id="KW-0408">Iron</keyword>
<keyword evidence="2" id="KW-0479">Metal-binding</keyword>
<dbReference type="EMBL" id="CP002278">
    <property type="protein sequence ID" value="ADP77588.1"/>
    <property type="molecule type" value="Genomic_DNA"/>
</dbReference>
<feature type="domain" description="Radical SAM core" evidence="5">
    <location>
        <begin position="14"/>
        <end position="253"/>
    </location>
</feature>
<dbReference type="AlphaFoldDB" id="E3GZ56"/>
<keyword evidence="4" id="KW-0411">Iron-sulfur</keyword>
<accession>E3GZ56</accession>
<evidence type="ECO:0000313" key="7">
    <source>
        <dbReference type="Proteomes" id="UP000002315"/>
    </source>
</evidence>
<dbReference type="InterPro" id="IPR017672">
    <property type="entry name" value="MA_4551-like"/>
</dbReference>
<dbReference type="GO" id="GO:0046872">
    <property type="term" value="F:metal ion binding"/>
    <property type="evidence" value="ECO:0007669"/>
    <property type="project" value="UniProtKB-KW"/>
</dbReference>
<dbReference type="KEGG" id="mfv:Mfer_0789"/>
<dbReference type="GO" id="GO:0003824">
    <property type="term" value="F:catalytic activity"/>
    <property type="evidence" value="ECO:0007669"/>
    <property type="project" value="InterPro"/>
</dbReference>
<evidence type="ECO:0000256" key="2">
    <source>
        <dbReference type="ARBA" id="ARBA00022723"/>
    </source>
</evidence>
<proteinExistence type="predicted"/>
<evidence type="ECO:0000256" key="1">
    <source>
        <dbReference type="ARBA" id="ARBA00022691"/>
    </source>
</evidence>
<evidence type="ECO:0000256" key="4">
    <source>
        <dbReference type="ARBA" id="ARBA00023014"/>
    </source>
</evidence>
<dbReference type="PROSITE" id="PS51918">
    <property type="entry name" value="RADICAL_SAM"/>
    <property type="match status" value="1"/>
</dbReference>
<dbReference type="Pfam" id="PF04055">
    <property type="entry name" value="Radical_SAM"/>
    <property type="match status" value="1"/>
</dbReference>
<evidence type="ECO:0000259" key="5">
    <source>
        <dbReference type="PROSITE" id="PS51918"/>
    </source>
</evidence>
<dbReference type="Gene3D" id="3.20.20.70">
    <property type="entry name" value="Aldolase class I"/>
    <property type="match status" value="1"/>
</dbReference>
<dbReference type="Proteomes" id="UP000002315">
    <property type="component" value="Chromosome"/>
</dbReference>
<dbReference type="NCBIfam" id="TIGR03278">
    <property type="entry name" value="methan_mark_10"/>
    <property type="match status" value="1"/>
</dbReference>
<gene>
    <name evidence="6" type="ordered locus">Mfer_0789</name>
</gene>
<dbReference type="InterPro" id="IPR013785">
    <property type="entry name" value="Aldolase_TIM"/>
</dbReference>
<keyword evidence="7" id="KW-1185">Reference proteome</keyword>